<dbReference type="Proteomes" id="UP001598448">
    <property type="component" value="Unassembled WGS sequence"/>
</dbReference>
<dbReference type="EC" id="2.4.-.-" evidence="2"/>
<dbReference type="PANTHER" id="PTHR10859:SF91">
    <property type="entry name" value="DOLICHYL-PHOSPHATE BETA-GLUCOSYLTRANSFERASE"/>
    <property type="match status" value="1"/>
</dbReference>
<organism evidence="2 3">
    <name type="scientific">Streptomyces albidochromogenes</name>
    <dbReference type="NCBI Taxonomy" id="329524"/>
    <lineage>
        <taxon>Bacteria</taxon>
        <taxon>Bacillati</taxon>
        <taxon>Actinomycetota</taxon>
        <taxon>Actinomycetes</taxon>
        <taxon>Kitasatosporales</taxon>
        <taxon>Streptomycetaceae</taxon>
        <taxon>Streptomyces</taxon>
    </lineage>
</organism>
<feature type="domain" description="Glycosyltransferase 2-like" evidence="1">
    <location>
        <begin position="32"/>
        <end position="161"/>
    </location>
</feature>
<dbReference type="InterPro" id="IPR001173">
    <property type="entry name" value="Glyco_trans_2-like"/>
</dbReference>
<evidence type="ECO:0000313" key="3">
    <source>
        <dbReference type="Proteomes" id="UP001598448"/>
    </source>
</evidence>
<protein>
    <submittedName>
        <fullName evidence="2">Glycosyltransferase</fullName>
        <ecNumber evidence="2">2.4.-.-</ecNumber>
    </submittedName>
</protein>
<keyword evidence="2" id="KW-0328">Glycosyltransferase</keyword>
<dbReference type="PANTHER" id="PTHR10859">
    <property type="entry name" value="GLYCOSYL TRANSFERASE"/>
    <property type="match status" value="1"/>
</dbReference>
<reference evidence="2 3" key="1">
    <citation type="submission" date="2024-09" db="EMBL/GenBank/DDBJ databases">
        <title>The Natural Products Discovery Center: Release of the First 8490 Sequenced Strains for Exploring Actinobacteria Biosynthetic Diversity.</title>
        <authorList>
            <person name="Kalkreuter E."/>
            <person name="Kautsar S.A."/>
            <person name="Yang D."/>
            <person name="Bader C.D."/>
            <person name="Teijaro C.N."/>
            <person name="Fluegel L."/>
            <person name="Davis C.M."/>
            <person name="Simpson J.R."/>
            <person name="Lauterbach L."/>
            <person name="Steele A.D."/>
            <person name="Gui C."/>
            <person name="Meng S."/>
            <person name="Li G."/>
            <person name="Viehrig K."/>
            <person name="Ye F."/>
            <person name="Su P."/>
            <person name="Kiefer A.F."/>
            <person name="Nichols A."/>
            <person name="Cepeda A.J."/>
            <person name="Yan W."/>
            <person name="Fan B."/>
            <person name="Jiang Y."/>
            <person name="Adhikari A."/>
            <person name="Zheng C.-J."/>
            <person name="Schuster L."/>
            <person name="Cowan T.M."/>
            <person name="Smanski M.J."/>
            <person name="Chevrette M.G."/>
            <person name="De Carvalho L.P.S."/>
            <person name="Shen B."/>
        </authorList>
    </citation>
    <scope>NUCLEOTIDE SEQUENCE [LARGE SCALE GENOMIC DNA]</scope>
    <source>
        <strain evidence="2 3">NPDC058348</strain>
    </source>
</reference>
<evidence type="ECO:0000259" key="1">
    <source>
        <dbReference type="Pfam" id="PF00535"/>
    </source>
</evidence>
<gene>
    <name evidence="2" type="ORF">ACFWJN_03420</name>
</gene>
<dbReference type="EMBL" id="JBHXIJ010000011">
    <property type="protein sequence ID" value="MFD5098024.1"/>
    <property type="molecule type" value="Genomic_DNA"/>
</dbReference>
<sequence length="258" mass="28102">MSVLPSGPAKRDAYPREEIPSCLRRPPVELEVVIPAVNEEHRLPHTIAVVVDYLRGQPCSSAVVVVDNDSVDCTHDVPERFDDPAVPVHVIGCSEHGKGAAVRRGIATSAARFIGFVDADNATPIETLDKALPLLRDGYAAVIASRHIDGSRLEVEESALRRCGGWMFRKLARFPLPDIADTQCGFKFFDGPLVRDVAASCRVNGFAFDVELLVRLVRAGGKAVEIPVAWSDMPGSTFSARRDGFRSMADVLRISLSR</sequence>
<comment type="caution">
    <text evidence="2">The sequence shown here is derived from an EMBL/GenBank/DDBJ whole genome shotgun (WGS) entry which is preliminary data.</text>
</comment>
<dbReference type="Gene3D" id="3.90.550.10">
    <property type="entry name" value="Spore Coat Polysaccharide Biosynthesis Protein SpsA, Chain A"/>
    <property type="match status" value="1"/>
</dbReference>
<accession>A0ABW6FFP8</accession>
<dbReference type="RefSeq" id="WP_386708260.1">
    <property type="nucleotide sequence ID" value="NZ_JBHXIJ010000011.1"/>
</dbReference>
<dbReference type="SUPFAM" id="SSF53448">
    <property type="entry name" value="Nucleotide-diphospho-sugar transferases"/>
    <property type="match status" value="1"/>
</dbReference>
<keyword evidence="3" id="KW-1185">Reference proteome</keyword>
<name>A0ABW6FFP8_9ACTN</name>
<keyword evidence="2" id="KW-0808">Transferase</keyword>
<dbReference type="Pfam" id="PF00535">
    <property type="entry name" value="Glycos_transf_2"/>
    <property type="match status" value="1"/>
</dbReference>
<dbReference type="InterPro" id="IPR029044">
    <property type="entry name" value="Nucleotide-diphossugar_trans"/>
</dbReference>
<dbReference type="GO" id="GO:0016757">
    <property type="term" value="F:glycosyltransferase activity"/>
    <property type="evidence" value="ECO:0007669"/>
    <property type="project" value="UniProtKB-KW"/>
</dbReference>
<proteinExistence type="predicted"/>
<evidence type="ECO:0000313" key="2">
    <source>
        <dbReference type="EMBL" id="MFD5098024.1"/>
    </source>
</evidence>